<feature type="chain" id="PRO_5022784008" description="Outer membrane beta-barrel protein" evidence="1">
    <location>
        <begin position="22"/>
        <end position="278"/>
    </location>
</feature>
<dbReference type="AlphaFoldDB" id="A0A5B8VVM8"/>
<sequence>MIKKIYLSVFFLMLIIDCCQAQQLMQTTPQNSTLEQPQPFLYTISTLNPSGRNWSVNYSGGYGEHTVTPLGFDGVDQNISAKGYLGSKFTFLATLGTGFSNNGSVHTLEQAELLRDFIGGNQPMGFRIGAGLGFRHEFNNDNVAFSRITAAYDVMRWKIGANVRLEKAFATNRDGLDIVTSVGVHRHITGQFFGGFEAVGQDLEGFWETDEAEGGARLMVGPSINYAPTNSRFAFTLCGGPIIYATRSANTQGQFAAYRELPANNGFTLKFNVGFRFM</sequence>
<dbReference type="OrthoDB" id="1121197at2"/>
<dbReference type="RefSeq" id="WP_147052711.1">
    <property type="nucleotide sequence ID" value="NZ_CP042437.1"/>
</dbReference>
<name>A0A5B8VVM8_9SPHI</name>
<organism evidence="2 3">
    <name type="scientific">Mucilaginibacter ginsenosidivorax</name>
    <dbReference type="NCBI Taxonomy" id="862126"/>
    <lineage>
        <taxon>Bacteria</taxon>
        <taxon>Pseudomonadati</taxon>
        <taxon>Bacteroidota</taxon>
        <taxon>Sphingobacteriia</taxon>
        <taxon>Sphingobacteriales</taxon>
        <taxon>Sphingobacteriaceae</taxon>
        <taxon>Mucilaginibacter</taxon>
    </lineage>
</organism>
<gene>
    <name evidence="2" type="ORF">FSB76_06160</name>
</gene>
<dbReference type="Proteomes" id="UP000321362">
    <property type="component" value="Chromosome"/>
</dbReference>
<dbReference type="EMBL" id="CP042437">
    <property type="protein sequence ID" value="QEC75550.1"/>
    <property type="molecule type" value="Genomic_DNA"/>
</dbReference>
<keyword evidence="3" id="KW-1185">Reference proteome</keyword>
<reference evidence="2 3" key="1">
    <citation type="journal article" date="2013" name="J. Microbiol.">
        <title>Mucilaginibacter ginsenosidivorax sp. nov., with ginsenoside converting activity isolated from sediment.</title>
        <authorList>
            <person name="Kim J.K."/>
            <person name="Choi T.E."/>
            <person name="Liu Q.M."/>
            <person name="Park H.Y."/>
            <person name="Yi T.H."/>
            <person name="Yoon M.H."/>
            <person name="Kim S.C."/>
            <person name="Im W.T."/>
        </authorList>
    </citation>
    <scope>NUCLEOTIDE SEQUENCE [LARGE SCALE GENOMIC DNA]</scope>
    <source>
        <strain evidence="2 3">KHI28</strain>
    </source>
</reference>
<proteinExistence type="predicted"/>
<keyword evidence="1" id="KW-0732">Signal</keyword>
<feature type="signal peptide" evidence="1">
    <location>
        <begin position="1"/>
        <end position="21"/>
    </location>
</feature>
<evidence type="ECO:0000256" key="1">
    <source>
        <dbReference type="SAM" id="SignalP"/>
    </source>
</evidence>
<accession>A0A5B8VVM8</accession>
<evidence type="ECO:0000313" key="2">
    <source>
        <dbReference type="EMBL" id="QEC75550.1"/>
    </source>
</evidence>
<protein>
    <recommendedName>
        <fullName evidence="4">Outer membrane beta-barrel protein</fullName>
    </recommendedName>
</protein>
<evidence type="ECO:0008006" key="4">
    <source>
        <dbReference type="Google" id="ProtNLM"/>
    </source>
</evidence>
<dbReference type="KEGG" id="mgk:FSB76_06160"/>
<evidence type="ECO:0000313" key="3">
    <source>
        <dbReference type="Proteomes" id="UP000321362"/>
    </source>
</evidence>